<proteinExistence type="predicted"/>
<comment type="caution">
    <text evidence="6">The sequence shown here is derived from an EMBL/GenBank/DDBJ whole genome shotgun (WGS) entry which is preliminary data.</text>
</comment>
<evidence type="ECO:0000256" key="2">
    <source>
        <dbReference type="ARBA" id="ARBA00022630"/>
    </source>
</evidence>
<evidence type="ECO:0000313" key="6">
    <source>
        <dbReference type="EMBL" id="MEQ3553370.1"/>
    </source>
</evidence>
<dbReference type="PRINTS" id="PR00368">
    <property type="entry name" value="FADPNR"/>
</dbReference>
<accession>A0ABV1KFX5</accession>
<dbReference type="RefSeq" id="WP_349300439.1">
    <property type="nucleotide sequence ID" value="NZ_JBEDNQ010000010.1"/>
</dbReference>
<gene>
    <name evidence="6" type="ORF">WIS52_23110</name>
</gene>
<name>A0ABV1KFX5_9PSEU</name>
<dbReference type="SUPFAM" id="SSF51905">
    <property type="entry name" value="FAD/NAD(P)-binding domain"/>
    <property type="match status" value="2"/>
</dbReference>
<dbReference type="Proteomes" id="UP001494902">
    <property type="component" value="Unassembled WGS sequence"/>
</dbReference>
<dbReference type="InterPro" id="IPR023753">
    <property type="entry name" value="FAD/NAD-binding_dom"/>
</dbReference>
<dbReference type="PANTHER" id="PTHR43557">
    <property type="entry name" value="APOPTOSIS-INDUCING FACTOR 1"/>
    <property type="match status" value="1"/>
</dbReference>
<organism evidence="6 7">
    <name type="scientific">Pseudonocardia nematodicida</name>
    <dbReference type="NCBI Taxonomy" id="1206997"/>
    <lineage>
        <taxon>Bacteria</taxon>
        <taxon>Bacillati</taxon>
        <taxon>Actinomycetota</taxon>
        <taxon>Actinomycetes</taxon>
        <taxon>Pseudonocardiales</taxon>
        <taxon>Pseudonocardiaceae</taxon>
        <taxon>Pseudonocardia</taxon>
    </lineage>
</organism>
<comment type="cofactor">
    <cofactor evidence="1">
        <name>FAD</name>
        <dbReference type="ChEBI" id="CHEBI:57692"/>
    </cofactor>
</comment>
<dbReference type="Pfam" id="PF07992">
    <property type="entry name" value="Pyr_redox_2"/>
    <property type="match status" value="1"/>
</dbReference>
<dbReference type="PRINTS" id="PR00411">
    <property type="entry name" value="PNDRDTASEI"/>
</dbReference>
<sequence length="394" mass="41124">MNAPTETVGLLVVGGGPAAHAAAAAYREHGGDGPVLLVSDDDTPPYFRLSLSKDFLRGESEADDLPIGDLGADVRLGRTVTALLPHDRLARLDDGRTVGYRRCVLATGAAPVRPSFPGADLGLYLRTLDDARRLRDRAAGARSAVVVGSGFIGCEAAVSLARRGLEVTICSAEPLPQSVRLGDGVGARLADWLTGDGVRFRGGAEVSGIETPGHGLPGDRQIVHLRDGDPVAADLVLVAAGITPRAGLAAAAGLAIERDRIVVDEWMRTTADHVLAAGDAVLARNAAAGRHLAVEHWDDAETMGRIAGATAAGQDAVWDSLPGFWTDIGDRTLQYTAWGDGYDEAAVTTHSGGGFTAWYRKEHTVVGVATHLADEDYERGAELVRTGARSAGLP</sequence>
<evidence type="ECO:0000259" key="5">
    <source>
        <dbReference type="Pfam" id="PF07992"/>
    </source>
</evidence>
<reference evidence="6 7" key="1">
    <citation type="submission" date="2024-03" db="EMBL/GenBank/DDBJ databases">
        <title>Draft genome sequence of Pseudonocardia nematodicida JCM 31783.</title>
        <authorList>
            <person name="Butdee W."/>
            <person name="Duangmal K."/>
        </authorList>
    </citation>
    <scope>NUCLEOTIDE SEQUENCE [LARGE SCALE GENOMIC DNA]</scope>
    <source>
        <strain evidence="6 7">JCM 31783</strain>
    </source>
</reference>
<keyword evidence="2" id="KW-0285">Flavoprotein</keyword>
<keyword evidence="4" id="KW-0560">Oxidoreductase</keyword>
<dbReference type="InterPro" id="IPR036188">
    <property type="entry name" value="FAD/NAD-bd_sf"/>
</dbReference>
<evidence type="ECO:0000256" key="3">
    <source>
        <dbReference type="ARBA" id="ARBA00022827"/>
    </source>
</evidence>
<evidence type="ECO:0000256" key="1">
    <source>
        <dbReference type="ARBA" id="ARBA00001974"/>
    </source>
</evidence>
<dbReference type="EMBL" id="JBEDNQ010000010">
    <property type="protein sequence ID" value="MEQ3553370.1"/>
    <property type="molecule type" value="Genomic_DNA"/>
</dbReference>
<feature type="domain" description="FAD/NAD(P)-binding" evidence="5">
    <location>
        <begin position="11"/>
        <end position="303"/>
    </location>
</feature>
<dbReference type="Gene3D" id="3.30.390.30">
    <property type="match status" value="1"/>
</dbReference>
<dbReference type="InterPro" id="IPR050446">
    <property type="entry name" value="FAD-oxidoreductase/Apoptosis"/>
</dbReference>
<keyword evidence="3" id="KW-0274">FAD</keyword>
<evidence type="ECO:0000256" key="4">
    <source>
        <dbReference type="ARBA" id="ARBA00023002"/>
    </source>
</evidence>
<dbReference type="Gene3D" id="3.50.50.60">
    <property type="entry name" value="FAD/NAD(P)-binding domain"/>
    <property type="match status" value="2"/>
</dbReference>
<keyword evidence="7" id="KW-1185">Reference proteome</keyword>
<dbReference type="SUPFAM" id="SSF55424">
    <property type="entry name" value="FAD/NAD-linked reductases, dimerisation (C-terminal) domain"/>
    <property type="match status" value="1"/>
</dbReference>
<evidence type="ECO:0000313" key="7">
    <source>
        <dbReference type="Proteomes" id="UP001494902"/>
    </source>
</evidence>
<dbReference type="InterPro" id="IPR016156">
    <property type="entry name" value="FAD/NAD-linked_Rdtase_dimer_sf"/>
</dbReference>
<protein>
    <submittedName>
        <fullName evidence="6">FAD-dependent oxidoreductase</fullName>
    </submittedName>
</protein>
<dbReference type="PANTHER" id="PTHR43557:SF2">
    <property type="entry name" value="RIESKE DOMAIN-CONTAINING PROTEIN-RELATED"/>
    <property type="match status" value="1"/>
</dbReference>